<keyword evidence="1" id="KW-0805">Transcription regulation</keyword>
<proteinExistence type="predicted"/>
<evidence type="ECO:0000256" key="1">
    <source>
        <dbReference type="ARBA" id="ARBA00023015"/>
    </source>
</evidence>
<comment type="caution">
    <text evidence="7">The sequence shown here is derived from an EMBL/GenBank/DDBJ whole genome shotgun (WGS) entry which is preliminary data.</text>
</comment>
<protein>
    <recommendedName>
        <fullName evidence="6">Zn(2)-C6 fungal-type domain-containing protein</fullName>
    </recommendedName>
</protein>
<evidence type="ECO:0000259" key="6">
    <source>
        <dbReference type="PROSITE" id="PS50048"/>
    </source>
</evidence>
<accession>A0ABQ8WXM8</accession>
<organism evidence="7 8">
    <name type="scientific">Penicillium chrysogenum</name>
    <name type="common">Penicillium notatum</name>
    <dbReference type="NCBI Taxonomy" id="5076"/>
    <lineage>
        <taxon>Eukaryota</taxon>
        <taxon>Fungi</taxon>
        <taxon>Dikarya</taxon>
        <taxon>Ascomycota</taxon>
        <taxon>Pezizomycotina</taxon>
        <taxon>Eurotiomycetes</taxon>
        <taxon>Eurotiomycetidae</taxon>
        <taxon>Eurotiales</taxon>
        <taxon>Aspergillaceae</taxon>
        <taxon>Penicillium</taxon>
        <taxon>Penicillium chrysogenum species complex</taxon>
    </lineage>
</organism>
<evidence type="ECO:0000313" key="8">
    <source>
        <dbReference type="Proteomes" id="UP001220256"/>
    </source>
</evidence>
<evidence type="ECO:0000313" key="7">
    <source>
        <dbReference type="EMBL" id="KAJ5283384.1"/>
    </source>
</evidence>
<evidence type="ECO:0000256" key="3">
    <source>
        <dbReference type="ARBA" id="ARBA00023163"/>
    </source>
</evidence>
<sequence>MDSDAIRHIRGPSGIIKPNKQGRRPGKIACTACHARKKRCDIGPPYKQCTHCRKEDQCCIPRDSSDRPSRPTPQQKPNRHHNSQKATITHEPQFHVNGFLPKGIDHEIPRWSAVYSFYSEMRRLLPSLTSASTPISTSPSHSPEIGREIEHMQTAPSERRQDLSSSGLEASRRLQSGILQRDCAEPSSLMGISIPVSRSRSRSLSPAPVGEMVGLENAVAREAEIRHGGPASVTEGRVPRVPGGGYDAFMNDLDALLRF</sequence>
<keyword evidence="3" id="KW-0804">Transcription</keyword>
<dbReference type="InterPro" id="IPR036864">
    <property type="entry name" value="Zn2-C6_fun-type_DNA-bd_sf"/>
</dbReference>
<dbReference type="Proteomes" id="UP001220256">
    <property type="component" value="Unassembled WGS sequence"/>
</dbReference>
<dbReference type="EMBL" id="JAPVEB010000001">
    <property type="protein sequence ID" value="KAJ5283384.1"/>
    <property type="molecule type" value="Genomic_DNA"/>
</dbReference>
<feature type="region of interest" description="Disordered" evidence="5">
    <location>
        <begin position="60"/>
        <end position="92"/>
    </location>
</feature>
<evidence type="ECO:0000256" key="5">
    <source>
        <dbReference type="SAM" id="MobiDB-lite"/>
    </source>
</evidence>
<dbReference type="Gene3D" id="4.10.240.10">
    <property type="entry name" value="Zn(2)-C6 fungal-type DNA-binding domain"/>
    <property type="match status" value="1"/>
</dbReference>
<gene>
    <name evidence="7" type="ORF">N7505_001364</name>
</gene>
<dbReference type="CDD" id="cd00067">
    <property type="entry name" value="GAL4"/>
    <property type="match status" value="1"/>
</dbReference>
<evidence type="ECO:0000256" key="4">
    <source>
        <dbReference type="ARBA" id="ARBA00023242"/>
    </source>
</evidence>
<keyword evidence="8" id="KW-1185">Reference proteome</keyword>
<keyword evidence="2" id="KW-0238">DNA-binding</keyword>
<keyword evidence="4" id="KW-0539">Nucleus</keyword>
<evidence type="ECO:0000256" key="2">
    <source>
        <dbReference type="ARBA" id="ARBA00023125"/>
    </source>
</evidence>
<dbReference type="SUPFAM" id="SSF57701">
    <property type="entry name" value="Zn2/Cys6 DNA-binding domain"/>
    <property type="match status" value="1"/>
</dbReference>
<feature type="region of interest" description="Disordered" evidence="5">
    <location>
        <begin position="1"/>
        <end position="24"/>
    </location>
</feature>
<dbReference type="InterPro" id="IPR001138">
    <property type="entry name" value="Zn2Cys6_DnaBD"/>
</dbReference>
<dbReference type="PROSITE" id="PS50048">
    <property type="entry name" value="ZN2_CY6_FUNGAL_2"/>
    <property type="match status" value="1"/>
</dbReference>
<feature type="compositionally biased region" description="Basic and acidic residues" evidence="5">
    <location>
        <begin position="60"/>
        <end position="69"/>
    </location>
</feature>
<dbReference type="PROSITE" id="PS00463">
    <property type="entry name" value="ZN2_CY6_FUNGAL_1"/>
    <property type="match status" value="1"/>
</dbReference>
<feature type="domain" description="Zn(2)-C6 fungal-type" evidence="6">
    <location>
        <begin position="29"/>
        <end position="59"/>
    </location>
</feature>
<reference evidence="7 8" key="1">
    <citation type="journal article" date="2023" name="IMA Fungus">
        <title>Comparative genomic study of the Penicillium genus elucidates a diverse pangenome and 15 lateral gene transfer events.</title>
        <authorList>
            <person name="Petersen C."/>
            <person name="Sorensen T."/>
            <person name="Nielsen M.R."/>
            <person name="Sondergaard T.E."/>
            <person name="Sorensen J.L."/>
            <person name="Fitzpatrick D.A."/>
            <person name="Frisvad J.C."/>
            <person name="Nielsen K.L."/>
        </authorList>
    </citation>
    <scope>NUCLEOTIDE SEQUENCE [LARGE SCALE GENOMIC DNA]</scope>
    <source>
        <strain evidence="7 8">IBT 3361</strain>
    </source>
</reference>
<name>A0ABQ8WXM8_PENCH</name>